<evidence type="ECO:0000256" key="2">
    <source>
        <dbReference type="SAM" id="MobiDB-lite"/>
    </source>
</evidence>
<name>A0A9W7AJC7_9STRA</name>
<feature type="region of interest" description="Disordered" evidence="2">
    <location>
        <begin position="470"/>
        <end position="499"/>
    </location>
</feature>
<feature type="domain" description="RRM" evidence="3">
    <location>
        <begin position="137"/>
        <end position="220"/>
    </location>
</feature>
<dbReference type="Pfam" id="PF00076">
    <property type="entry name" value="RRM_1"/>
    <property type="match status" value="1"/>
</dbReference>
<feature type="compositionally biased region" description="Basic and acidic residues" evidence="2">
    <location>
        <begin position="277"/>
        <end position="319"/>
    </location>
</feature>
<feature type="compositionally biased region" description="Low complexity" evidence="2">
    <location>
        <begin position="336"/>
        <end position="356"/>
    </location>
</feature>
<keyword evidence="1" id="KW-0694">RNA-binding</keyword>
<sequence length="631" mass="70731">MGNGIPAKLPTTEEHWDKAQKVMDRLETAMLEQQKKELNPDVLEGAIDVAESRGFNRTNNTLVARAEGLQSLVQHKFAEKLVADYKEKWEWTEAEKEPEGELMMRKLAEKAEAEAKSSRRKKPEKRFNFPTTNNPLQLLKVENLSKITTEIMLHVHFDKFNDHKAGNFTRCHIVRNEKNECTGIAFLEYPDEKQLKHALGSLIDYDNLDSSEYGVDGDDLGWRNTVSFLGEEGWLVGGEGLMFEDIAEKLGLAPPKPEQPLSPPKSTKSGLLSLGSPKKDGRSLKKEKPEKEKEKTAKEKTVVKEKSVKEKSVKEKSVKEPTNPNSNLPNLIPETSVVTNPSLPSSSNNNVDSVPAVSKSVPKSVNKTIVMTHIKGMQISKKLVYNGAEEVIGKIVHTPRIVDFAFHSINKGKDWKKVWFSEDMMKEGGPKSVEATGLGSAVIETAANGWKFETKDFGLSWVRLSKKPEVAEKDNNPNNNPTEKKKRRKKRKITLSVPDTIPTPPSAPSILRCIKVRVDGLSRVVKANFYPPFNDLFKAPQSEQKIKDKGLILDYIAAVRSMEDVTWLPSGVAQVTSNPWNEKRVKGKDLKKYEKEAIQVCSICNGCAADHSICIRNFNLAKHGMEMEIEI</sequence>
<protein>
    <recommendedName>
        <fullName evidence="3">RRM domain-containing protein</fullName>
    </recommendedName>
</protein>
<gene>
    <name evidence="4" type="ORF">TL16_g05404</name>
</gene>
<evidence type="ECO:0000313" key="5">
    <source>
        <dbReference type="Proteomes" id="UP001162640"/>
    </source>
</evidence>
<dbReference type="EMBL" id="BLQM01000157">
    <property type="protein sequence ID" value="GMH70432.1"/>
    <property type="molecule type" value="Genomic_DNA"/>
</dbReference>
<organism evidence="4 5">
    <name type="scientific">Triparma laevis f. inornata</name>
    <dbReference type="NCBI Taxonomy" id="1714386"/>
    <lineage>
        <taxon>Eukaryota</taxon>
        <taxon>Sar</taxon>
        <taxon>Stramenopiles</taxon>
        <taxon>Ochrophyta</taxon>
        <taxon>Bolidophyceae</taxon>
        <taxon>Parmales</taxon>
        <taxon>Triparmaceae</taxon>
        <taxon>Triparma</taxon>
    </lineage>
</organism>
<comment type="caution">
    <text evidence="4">The sequence shown here is derived from an EMBL/GenBank/DDBJ whole genome shotgun (WGS) entry which is preliminary data.</text>
</comment>
<dbReference type="Proteomes" id="UP001162640">
    <property type="component" value="Unassembled WGS sequence"/>
</dbReference>
<dbReference type="InterPro" id="IPR035979">
    <property type="entry name" value="RBD_domain_sf"/>
</dbReference>
<dbReference type="CDD" id="cd00590">
    <property type="entry name" value="RRM_SF"/>
    <property type="match status" value="1"/>
</dbReference>
<dbReference type="InterPro" id="IPR000504">
    <property type="entry name" value="RRM_dom"/>
</dbReference>
<reference evidence="5" key="1">
    <citation type="journal article" date="2023" name="Commun. Biol.">
        <title>Genome analysis of Parmales, the sister group of diatoms, reveals the evolutionary specialization of diatoms from phago-mixotrophs to photoautotrophs.</title>
        <authorList>
            <person name="Ban H."/>
            <person name="Sato S."/>
            <person name="Yoshikawa S."/>
            <person name="Yamada K."/>
            <person name="Nakamura Y."/>
            <person name="Ichinomiya M."/>
            <person name="Sato N."/>
            <person name="Blanc-Mathieu R."/>
            <person name="Endo H."/>
            <person name="Kuwata A."/>
            <person name="Ogata H."/>
        </authorList>
    </citation>
    <scope>NUCLEOTIDE SEQUENCE [LARGE SCALE GENOMIC DNA]</scope>
</reference>
<dbReference type="Gene3D" id="3.30.70.330">
    <property type="match status" value="1"/>
</dbReference>
<accession>A0A9W7AJC7</accession>
<feature type="region of interest" description="Disordered" evidence="2">
    <location>
        <begin position="252"/>
        <end position="356"/>
    </location>
</feature>
<dbReference type="GO" id="GO:0003723">
    <property type="term" value="F:RNA binding"/>
    <property type="evidence" value="ECO:0007669"/>
    <property type="project" value="UniProtKB-UniRule"/>
</dbReference>
<feature type="compositionally biased region" description="Pro residues" evidence="2">
    <location>
        <begin position="254"/>
        <end position="263"/>
    </location>
</feature>
<evidence type="ECO:0000313" key="4">
    <source>
        <dbReference type="EMBL" id="GMH70432.1"/>
    </source>
</evidence>
<evidence type="ECO:0000256" key="1">
    <source>
        <dbReference type="PROSITE-ProRule" id="PRU00176"/>
    </source>
</evidence>
<dbReference type="AlphaFoldDB" id="A0A9W7AJC7"/>
<dbReference type="PROSITE" id="PS50102">
    <property type="entry name" value="RRM"/>
    <property type="match status" value="1"/>
</dbReference>
<feature type="compositionally biased region" description="Low complexity" evidence="2">
    <location>
        <begin position="264"/>
        <end position="276"/>
    </location>
</feature>
<evidence type="ECO:0000259" key="3">
    <source>
        <dbReference type="PROSITE" id="PS50102"/>
    </source>
</evidence>
<dbReference type="InterPro" id="IPR012677">
    <property type="entry name" value="Nucleotide-bd_a/b_plait_sf"/>
</dbReference>
<dbReference type="SUPFAM" id="SSF54928">
    <property type="entry name" value="RNA-binding domain, RBD"/>
    <property type="match status" value="1"/>
</dbReference>
<feature type="compositionally biased region" description="Basic residues" evidence="2">
    <location>
        <begin position="484"/>
        <end position="493"/>
    </location>
</feature>
<proteinExistence type="predicted"/>